<evidence type="ECO:0000256" key="2">
    <source>
        <dbReference type="ARBA" id="ARBA00008335"/>
    </source>
</evidence>
<dbReference type="CDD" id="cd17324">
    <property type="entry name" value="MFS_NepI_like"/>
    <property type="match status" value="1"/>
</dbReference>
<feature type="transmembrane region" description="Helical" evidence="8">
    <location>
        <begin position="140"/>
        <end position="158"/>
    </location>
</feature>
<keyword evidence="6 8" id="KW-1133">Transmembrane helix</keyword>
<dbReference type="RefSeq" id="WP_343753895.1">
    <property type="nucleotide sequence ID" value="NZ_BAAADM010000055.1"/>
</dbReference>
<dbReference type="InterPro" id="IPR036259">
    <property type="entry name" value="MFS_trans_sf"/>
</dbReference>
<evidence type="ECO:0000256" key="3">
    <source>
        <dbReference type="ARBA" id="ARBA00022448"/>
    </source>
</evidence>
<evidence type="ECO:0000259" key="9">
    <source>
        <dbReference type="PROSITE" id="PS50850"/>
    </source>
</evidence>
<evidence type="ECO:0000256" key="7">
    <source>
        <dbReference type="ARBA" id="ARBA00023136"/>
    </source>
</evidence>
<keyword evidence="7 8" id="KW-0472">Membrane</keyword>
<name>A0ABN0ZGM4_9BACI</name>
<keyword evidence="3" id="KW-0813">Transport</keyword>
<keyword evidence="4" id="KW-1003">Cell membrane</keyword>
<feature type="transmembrane region" description="Helical" evidence="8">
    <location>
        <begin position="85"/>
        <end position="105"/>
    </location>
</feature>
<dbReference type="InterPro" id="IPR011701">
    <property type="entry name" value="MFS"/>
</dbReference>
<comment type="caution">
    <text evidence="10">The sequence shown here is derived from an EMBL/GenBank/DDBJ whole genome shotgun (WGS) entry which is preliminary data.</text>
</comment>
<feature type="transmembrane region" description="Helical" evidence="8">
    <location>
        <begin position="260"/>
        <end position="278"/>
    </location>
</feature>
<comment type="similarity">
    <text evidence="2">Belongs to the major facilitator superfamily.</text>
</comment>
<dbReference type="PANTHER" id="PTHR43271">
    <property type="entry name" value="BLL2771 PROTEIN"/>
    <property type="match status" value="1"/>
</dbReference>
<proteinExistence type="inferred from homology"/>
<evidence type="ECO:0000313" key="10">
    <source>
        <dbReference type="EMBL" id="GAA0446812.1"/>
    </source>
</evidence>
<feature type="transmembrane region" description="Helical" evidence="8">
    <location>
        <begin position="285"/>
        <end position="302"/>
    </location>
</feature>
<accession>A0ABN0ZGM4</accession>
<dbReference type="EMBL" id="BAAADM010000055">
    <property type="protein sequence ID" value="GAA0446812.1"/>
    <property type="molecule type" value="Genomic_DNA"/>
</dbReference>
<dbReference type="Proteomes" id="UP001501459">
    <property type="component" value="Unassembled WGS sequence"/>
</dbReference>
<dbReference type="Gene3D" id="1.20.1250.20">
    <property type="entry name" value="MFS general substrate transporter like domains"/>
    <property type="match status" value="1"/>
</dbReference>
<comment type="subcellular location">
    <subcellularLocation>
        <location evidence="1">Cell membrane</location>
        <topology evidence="1">Multi-pass membrane protein</topology>
    </subcellularLocation>
</comment>
<gene>
    <name evidence="10" type="ORF">GCM10008983_25890</name>
</gene>
<evidence type="ECO:0000256" key="5">
    <source>
        <dbReference type="ARBA" id="ARBA00022692"/>
    </source>
</evidence>
<feature type="transmembrane region" description="Helical" evidence="8">
    <location>
        <begin position="170"/>
        <end position="190"/>
    </location>
</feature>
<evidence type="ECO:0000313" key="11">
    <source>
        <dbReference type="Proteomes" id="UP001501459"/>
    </source>
</evidence>
<feature type="transmembrane region" description="Helical" evidence="8">
    <location>
        <begin position="367"/>
        <end position="386"/>
    </location>
</feature>
<feature type="transmembrane region" description="Helical" evidence="8">
    <location>
        <begin position="12"/>
        <end position="34"/>
    </location>
</feature>
<evidence type="ECO:0000256" key="4">
    <source>
        <dbReference type="ARBA" id="ARBA00022475"/>
    </source>
</evidence>
<feature type="transmembrane region" description="Helical" evidence="8">
    <location>
        <begin position="218"/>
        <end position="240"/>
    </location>
</feature>
<protein>
    <submittedName>
        <fullName evidence="10">MFS transporter</fullName>
    </submittedName>
</protein>
<sequence>MRQQDQSTIYVPFWRITISLALASFFVFAGLYAVQPLFPVFVKTFGVSVSTSGLSLSLTVVGLIIGLILLGFLSDRNGRTMFIKWSLAGSAIPFLVIPLFDSFIVLLALRMLQGLALAGLPAAALAYLNEEIDKKRVHVATALYISSNALGGMVGRVLTGYITDHYSWQMAFYVLAALGIVILAAVIIMLPKSRFFEPSNDSFKRDLTAFAYHLKNPALLLIFGLGIVLQLSFTGMWTYIPFYLEAPPFSLPLDVISYTFLAYGLGVIGSPIAGWLAAHFGLRRVRLAGVVVMAAGMLLTLVSSLSMIAIGLCVTCLGFFTAHSLTASSVGEEVSHHKGSASSLYLVSYYIGVSLGSSVLSPLWHRFGWTGLMVIIMCIPVLYVLFIRMVQYKKRKAA</sequence>
<dbReference type="PANTHER" id="PTHR43271:SF1">
    <property type="entry name" value="INNER MEMBRANE TRANSPORT PROTEIN YNFM"/>
    <property type="match status" value="1"/>
</dbReference>
<evidence type="ECO:0000256" key="1">
    <source>
        <dbReference type="ARBA" id="ARBA00004651"/>
    </source>
</evidence>
<feature type="transmembrane region" description="Helical" evidence="8">
    <location>
        <begin position="54"/>
        <end position="73"/>
    </location>
</feature>
<dbReference type="Pfam" id="PF07690">
    <property type="entry name" value="MFS_1"/>
    <property type="match status" value="1"/>
</dbReference>
<organism evidence="10 11">
    <name type="scientific">Lentibacillus halophilus</name>
    <dbReference type="NCBI Taxonomy" id="295065"/>
    <lineage>
        <taxon>Bacteria</taxon>
        <taxon>Bacillati</taxon>
        <taxon>Bacillota</taxon>
        <taxon>Bacilli</taxon>
        <taxon>Bacillales</taxon>
        <taxon>Bacillaceae</taxon>
        <taxon>Lentibacillus</taxon>
    </lineage>
</organism>
<feature type="transmembrane region" description="Helical" evidence="8">
    <location>
        <begin position="111"/>
        <end position="128"/>
    </location>
</feature>
<evidence type="ECO:0000256" key="6">
    <source>
        <dbReference type="ARBA" id="ARBA00022989"/>
    </source>
</evidence>
<dbReference type="InterPro" id="IPR020846">
    <property type="entry name" value="MFS_dom"/>
</dbReference>
<dbReference type="PROSITE" id="PS50850">
    <property type="entry name" value="MFS"/>
    <property type="match status" value="1"/>
</dbReference>
<reference evidence="10 11" key="1">
    <citation type="journal article" date="2019" name="Int. J. Syst. Evol. Microbiol.">
        <title>The Global Catalogue of Microorganisms (GCM) 10K type strain sequencing project: providing services to taxonomists for standard genome sequencing and annotation.</title>
        <authorList>
            <consortium name="The Broad Institute Genomics Platform"/>
            <consortium name="The Broad Institute Genome Sequencing Center for Infectious Disease"/>
            <person name="Wu L."/>
            <person name="Ma J."/>
        </authorList>
    </citation>
    <scope>NUCLEOTIDE SEQUENCE [LARGE SCALE GENOMIC DNA]</scope>
    <source>
        <strain evidence="10 11">JCM 12149</strain>
    </source>
</reference>
<evidence type="ECO:0000256" key="8">
    <source>
        <dbReference type="SAM" id="Phobius"/>
    </source>
</evidence>
<keyword evidence="11" id="KW-1185">Reference proteome</keyword>
<keyword evidence="5 8" id="KW-0812">Transmembrane</keyword>
<feature type="domain" description="Major facilitator superfamily (MFS) profile" evidence="9">
    <location>
        <begin position="16"/>
        <end position="395"/>
    </location>
</feature>
<dbReference type="SUPFAM" id="SSF103473">
    <property type="entry name" value="MFS general substrate transporter"/>
    <property type="match status" value="1"/>
</dbReference>